<keyword evidence="4" id="KW-1185">Reference proteome</keyword>
<comment type="caution">
    <text evidence="3">The sequence shown here is derived from an EMBL/GenBank/DDBJ whole genome shotgun (WGS) entry which is preliminary data.</text>
</comment>
<dbReference type="SUPFAM" id="SSF46785">
    <property type="entry name" value="Winged helix' DNA-binding domain"/>
    <property type="match status" value="1"/>
</dbReference>
<dbReference type="GO" id="GO:0034198">
    <property type="term" value="P:cellular response to amino acid starvation"/>
    <property type="evidence" value="ECO:0007669"/>
    <property type="project" value="TreeGrafter"/>
</dbReference>
<dbReference type="InterPro" id="IPR045838">
    <property type="entry name" value="DEPDC5_CTD"/>
</dbReference>
<name>A0AAD9R6F2_ACRCE</name>
<dbReference type="InterPro" id="IPR027244">
    <property type="entry name" value="IML1"/>
</dbReference>
<dbReference type="GO" id="GO:0035556">
    <property type="term" value="P:intracellular signal transduction"/>
    <property type="evidence" value="ECO:0007669"/>
    <property type="project" value="InterPro"/>
</dbReference>
<dbReference type="PANTHER" id="PTHR13179">
    <property type="entry name" value="DEP DOMAIN CONTAINING PROTEIN 5"/>
    <property type="match status" value="1"/>
</dbReference>
<dbReference type="PANTHER" id="PTHR13179:SF8">
    <property type="entry name" value="GATOR COMPLEX PROTEIN DEPDC5"/>
    <property type="match status" value="1"/>
</dbReference>
<evidence type="ECO:0000256" key="1">
    <source>
        <dbReference type="SAM" id="MobiDB-lite"/>
    </source>
</evidence>
<reference evidence="3" key="2">
    <citation type="journal article" date="2023" name="Science">
        <title>Genomic signatures of disease resistance in endangered staghorn corals.</title>
        <authorList>
            <person name="Vollmer S.V."/>
            <person name="Selwyn J.D."/>
            <person name="Despard B.A."/>
            <person name="Roesel C.L."/>
        </authorList>
    </citation>
    <scope>NUCLEOTIDE SEQUENCE</scope>
    <source>
        <strain evidence="3">K2</strain>
    </source>
</reference>
<dbReference type="Pfam" id="PF23013">
    <property type="entry name" value="IML1_N"/>
    <property type="match status" value="1"/>
</dbReference>
<feature type="region of interest" description="Disordered" evidence="1">
    <location>
        <begin position="1648"/>
        <end position="1679"/>
    </location>
</feature>
<sequence length="1679" mass="190994">MKLFKLWVHQQTFSEDELILNPKDFPNENVGDILEIHHPDKDNSSLLLQIKSISPDFQQKDTISIEQSVANIFQLRTYRDVEVTKVEPHDVSVDMVEVLLKDQFATRSEMWRFSKDLVGSCVYVAKKLKHSGIRAQVNEIWCNGEKVSCGVISKDTRVVFRSCSSKLYLFIQMSKEMWEFDFNGDLFFEKAINGFLRELFTKWKELTVSHDVSIILFSRTFYDAQSIGDFPSSPSRSIQQDPYGRFYEDFYQVVALNERQDDWIPVLVTLKQCFNQYPTITGYSGDTSKGGNIIGSNSSSLDGNFLEAINLSMNAIRRHHIDRNFERTGHTIIIVSPGSGVFEVDRELTSITKQRILDSGVSIDLVCLAEQPLHTVPLLKYFNKVLGKRDGNLADDYNIPHWMNHNFYASSKTRNKGETYVPRIKVPEVMLNSVGRRSEDGKEPYTYFTEHDKPDASSCQLLDLVDYDEYDRNVFRNPSRCSTKRGFRPRGSGFKRIGSALEMARMAKSVSKDEMMFRKTSSPPMGVSSFDDVELNSSSSGAVKRDTYSFRDVDNRTQYMSSSVECTSQGVFENVSKSTSQCSVTRPVRQRFAVSSADADPSLVLPKEPVRPQRTLINPFKPNQIPCNWICNKHRWSHVFATGPDGEILHRHYHKLAPANDEAEKTEKPEKGSQGVTAKELHLPLLVRVLVLSSATETLCDVYKKRRESHRTCAVDYAIWRLLELNPRTAAQRLESRGVEEAALVVVAARKREMSEASRSISEDQVLFEEAITSGGSDDTDEDTTFSAEEPMRGNREHFSPAHVGALTSQLNTPRRRTLPRIYNLSRKGDVPVENDWTAAVKTSVDWKSMTCPALLPLTTDICPSKKTLESDYVESNYKLFIEEEEDLADEMRGHDGVHDDDAQGTARRLSAEIIFTELISQRIRKGFQLIAPKSQPGVADKPQSFATIPVKSDVQTYFLSIGRISHKLTLTSPEVTVIKYRPRHLQVTEPKSYSYRLWIPQRQVFEANNSRFLHEEIDSYNWNYLDQHICGDTEFDELIEPLDYWKARFLVLPFSQRKLPQADNKTPVSFDDNLMEGFLKFLEVLNRIKRFQKGTQSQKERRSSEPCYPSRRFYKQHDMKASSPLPSELSGIRENASLPGTPLSSRLRPPSSSGQEFSSVDSRSISSQELISEQLNGGEDSQVPYDRDRIIFHSLETIAEAMMDTGKGLSFLPEVKGLKPFSFLSVEAILWITQHVDGVTSKEQAIQLCQNMVERGIIQHASGSAKQKLVEGFIIFFFTPRKSWAEKTEEIMDTSKFSVPHRSSIDVERLECNLLRAFQTEWFEVALWGSKMEEDFPEFLATDHSVGTFQASYPNLKRGGPNSARLNSANFHLENGCNCVPAYKLVKLDADYQRKSQRPESCTVRYHGNFCPLHAFEIELHWVAATGGIVNDMVQSWTRKAPSCGFHIVPVPVSPFPDPVGKNVEPFRLPVFIPLNLTNCTSNGSPLFQEFDPARQHFRMFLFLEAILQRFGFIRDSPFGSIHVNAPMVQFTPVQCRENDYVHTSGVAFVRILTWEEDDDPFGSSISSVEGSKPCTGFHWMPNYMLTKRWRSAATGDKDASSKLRSKLEDFCADDNGVLTAFWESCKEKARKVAENRLDEEEITILGDTEIDRTEQNRKEIGDSPEVEKSDRTVSSDS</sequence>
<protein>
    <submittedName>
        <fullName evidence="3">GATOR complex protein DEPDC5</fullName>
    </submittedName>
</protein>
<feature type="domain" description="DEP" evidence="2">
    <location>
        <begin position="1221"/>
        <end position="1281"/>
    </location>
</feature>
<dbReference type="Pfam" id="PF12257">
    <property type="entry name" value="IML1"/>
    <property type="match status" value="1"/>
</dbReference>
<evidence type="ECO:0000313" key="3">
    <source>
        <dbReference type="EMBL" id="KAK2573911.1"/>
    </source>
</evidence>
<organism evidence="3 4">
    <name type="scientific">Acropora cervicornis</name>
    <name type="common">Staghorn coral</name>
    <dbReference type="NCBI Taxonomy" id="6130"/>
    <lineage>
        <taxon>Eukaryota</taxon>
        <taxon>Metazoa</taxon>
        <taxon>Cnidaria</taxon>
        <taxon>Anthozoa</taxon>
        <taxon>Hexacorallia</taxon>
        <taxon>Scleractinia</taxon>
        <taxon>Astrocoeniina</taxon>
        <taxon>Acroporidae</taxon>
        <taxon>Acropora</taxon>
    </lineage>
</organism>
<dbReference type="InterPro" id="IPR036388">
    <property type="entry name" value="WH-like_DNA-bd_sf"/>
</dbReference>
<evidence type="ECO:0000259" key="2">
    <source>
        <dbReference type="PROSITE" id="PS50186"/>
    </source>
</evidence>
<dbReference type="Gene3D" id="1.10.10.10">
    <property type="entry name" value="Winged helix-like DNA-binding domain superfamily/Winged helix DNA-binding domain"/>
    <property type="match status" value="1"/>
</dbReference>
<gene>
    <name evidence="3" type="ORF">P5673_000017</name>
</gene>
<feature type="compositionally biased region" description="Basic and acidic residues" evidence="1">
    <location>
        <begin position="1651"/>
        <end position="1679"/>
    </location>
</feature>
<dbReference type="Pfam" id="PF19418">
    <property type="entry name" value="DEPDC5_CTD"/>
    <property type="match status" value="1"/>
</dbReference>
<dbReference type="GO" id="GO:1990130">
    <property type="term" value="C:GATOR1 complex"/>
    <property type="evidence" value="ECO:0007669"/>
    <property type="project" value="TreeGrafter"/>
</dbReference>
<proteinExistence type="predicted"/>
<dbReference type="PROSITE" id="PS50186">
    <property type="entry name" value="DEP"/>
    <property type="match status" value="1"/>
</dbReference>
<dbReference type="GO" id="GO:0005096">
    <property type="term" value="F:GTPase activator activity"/>
    <property type="evidence" value="ECO:0007669"/>
    <property type="project" value="InterPro"/>
</dbReference>
<reference evidence="3" key="1">
    <citation type="journal article" date="2023" name="G3 (Bethesda)">
        <title>Whole genome assembly and annotation of the endangered Caribbean coral Acropora cervicornis.</title>
        <authorList>
            <person name="Selwyn J.D."/>
            <person name="Vollmer S.V."/>
        </authorList>
    </citation>
    <scope>NUCLEOTIDE SEQUENCE</scope>
    <source>
        <strain evidence="3">K2</strain>
    </source>
</reference>
<feature type="compositionally biased region" description="Low complexity" evidence="1">
    <location>
        <begin position="1138"/>
        <end position="1155"/>
    </location>
</feature>
<dbReference type="GO" id="GO:0005765">
    <property type="term" value="C:lysosomal membrane"/>
    <property type="evidence" value="ECO:0007669"/>
    <property type="project" value="TreeGrafter"/>
</dbReference>
<dbReference type="InterPro" id="IPR048255">
    <property type="entry name" value="IML1_N"/>
</dbReference>
<evidence type="ECO:0000313" key="4">
    <source>
        <dbReference type="Proteomes" id="UP001249851"/>
    </source>
</evidence>
<accession>A0AAD9R6F2</accession>
<dbReference type="EMBL" id="JARQWQ010000001">
    <property type="protein sequence ID" value="KAK2573911.1"/>
    <property type="molecule type" value="Genomic_DNA"/>
</dbReference>
<feature type="region of interest" description="Disordered" evidence="1">
    <location>
        <begin position="774"/>
        <end position="798"/>
    </location>
</feature>
<dbReference type="GO" id="GO:0010508">
    <property type="term" value="P:positive regulation of autophagy"/>
    <property type="evidence" value="ECO:0007669"/>
    <property type="project" value="TreeGrafter"/>
</dbReference>
<dbReference type="InterPro" id="IPR055213">
    <property type="entry name" value="IML1_double_psi_beta_barrel"/>
</dbReference>
<feature type="region of interest" description="Disordered" evidence="1">
    <location>
        <begin position="1120"/>
        <end position="1164"/>
    </location>
</feature>
<dbReference type="InterPro" id="IPR000591">
    <property type="entry name" value="DEP_dom"/>
</dbReference>
<dbReference type="Proteomes" id="UP001249851">
    <property type="component" value="Unassembled WGS sequence"/>
</dbReference>
<dbReference type="SMART" id="SM00049">
    <property type="entry name" value="DEP"/>
    <property type="match status" value="1"/>
</dbReference>
<dbReference type="InterPro" id="IPR036390">
    <property type="entry name" value="WH_DNA-bd_sf"/>
</dbReference>
<dbReference type="GO" id="GO:1904262">
    <property type="term" value="P:negative regulation of TORC1 signaling"/>
    <property type="evidence" value="ECO:0007669"/>
    <property type="project" value="TreeGrafter"/>
</dbReference>